<evidence type="ECO:0000259" key="7">
    <source>
        <dbReference type="PROSITE" id="PS50850"/>
    </source>
</evidence>
<accession>A0AAD9YXL2</accession>
<feature type="transmembrane region" description="Helical" evidence="6">
    <location>
        <begin position="208"/>
        <end position="227"/>
    </location>
</feature>
<dbReference type="GO" id="GO:0022857">
    <property type="term" value="F:transmembrane transporter activity"/>
    <property type="evidence" value="ECO:0007669"/>
    <property type="project" value="InterPro"/>
</dbReference>
<dbReference type="SUPFAM" id="SSF103473">
    <property type="entry name" value="MFS general substrate transporter"/>
    <property type="match status" value="1"/>
</dbReference>
<feature type="transmembrane region" description="Helical" evidence="6">
    <location>
        <begin position="323"/>
        <end position="342"/>
    </location>
</feature>
<keyword evidence="4 6" id="KW-1133">Transmembrane helix</keyword>
<feature type="transmembrane region" description="Helical" evidence="6">
    <location>
        <begin position="144"/>
        <end position="166"/>
    </location>
</feature>
<keyword evidence="3 6" id="KW-0812">Transmembrane</keyword>
<dbReference type="PANTHER" id="PTHR23502">
    <property type="entry name" value="MAJOR FACILITATOR SUPERFAMILY"/>
    <property type="match status" value="1"/>
</dbReference>
<evidence type="ECO:0000256" key="2">
    <source>
        <dbReference type="ARBA" id="ARBA00008335"/>
    </source>
</evidence>
<evidence type="ECO:0000256" key="3">
    <source>
        <dbReference type="ARBA" id="ARBA00022692"/>
    </source>
</evidence>
<dbReference type="Pfam" id="PF07690">
    <property type="entry name" value="MFS_1"/>
    <property type="match status" value="1"/>
</dbReference>
<evidence type="ECO:0000256" key="1">
    <source>
        <dbReference type="ARBA" id="ARBA00004141"/>
    </source>
</evidence>
<feature type="transmembrane region" description="Helical" evidence="6">
    <location>
        <begin position="279"/>
        <end position="303"/>
    </location>
</feature>
<reference evidence="8" key="1">
    <citation type="submission" date="2022-11" db="EMBL/GenBank/DDBJ databases">
        <title>Chromosomal genome sequence assembly and mating type (MAT) locus characterization of the leprose asexual lichenized fungus Lepraria neglecta (Nyl.) Erichsen.</title>
        <authorList>
            <person name="Allen J.L."/>
            <person name="Pfeffer B."/>
        </authorList>
    </citation>
    <scope>NUCLEOTIDE SEQUENCE</scope>
    <source>
        <strain evidence="8">Allen 5258</strain>
    </source>
</reference>
<feature type="domain" description="Major facilitator superfamily (MFS) profile" evidence="7">
    <location>
        <begin position="52"/>
        <end position="486"/>
    </location>
</feature>
<dbReference type="AlphaFoldDB" id="A0AAD9YXL2"/>
<feature type="transmembrane region" description="Helical" evidence="6">
    <location>
        <begin position="86"/>
        <end position="106"/>
    </location>
</feature>
<dbReference type="InterPro" id="IPR020846">
    <property type="entry name" value="MFS_dom"/>
</dbReference>
<feature type="transmembrane region" description="Helical" evidence="6">
    <location>
        <begin position="118"/>
        <end position="138"/>
    </location>
</feature>
<evidence type="ECO:0000256" key="4">
    <source>
        <dbReference type="ARBA" id="ARBA00022989"/>
    </source>
</evidence>
<comment type="similarity">
    <text evidence="2">Belongs to the major facilitator superfamily.</text>
</comment>
<dbReference type="InterPro" id="IPR011701">
    <property type="entry name" value="MFS"/>
</dbReference>
<dbReference type="PROSITE" id="PS50850">
    <property type="entry name" value="MFS"/>
    <property type="match status" value="1"/>
</dbReference>
<evidence type="ECO:0000313" key="9">
    <source>
        <dbReference type="Proteomes" id="UP001276659"/>
    </source>
</evidence>
<dbReference type="Gene3D" id="1.20.1250.20">
    <property type="entry name" value="MFS general substrate transporter like domains"/>
    <property type="match status" value="1"/>
</dbReference>
<comment type="subcellular location">
    <subcellularLocation>
        <location evidence="1">Membrane</location>
        <topology evidence="1">Multi-pass membrane protein</topology>
    </subcellularLocation>
</comment>
<dbReference type="GO" id="GO:0016020">
    <property type="term" value="C:membrane"/>
    <property type="evidence" value="ECO:0007669"/>
    <property type="project" value="UniProtKB-SubCell"/>
</dbReference>
<keyword evidence="5 6" id="KW-0472">Membrane</keyword>
<dbReference type="CDD" id="cd17323">
    <property type="entry name" value="MFS_Tpo1_MDR_like"/>
    <property type="match status" value="1"/>
</dbReference>
<feature type="transmembrane region" description="Helical" evidence="6">
    <location>
        <begin position="50"/>
        <end position="74"/>
    </location>
</feature>
<comment type="caution">
    <text evidence="8">The sequence shown here is derived from an EMBL/GenBank/DDBJ whole genome shotgun (WGS) entry which is preliminary data.</text>
</comment>
<proteinExistence type="inferred from homology"/>
<evidence type="ECO:0000313" key="8">
    <source>
        <dbReference type="EMBL" id="KAK3167854.1"/>
    </source>
</evidence>
<dbReference type="EMBL" id="JASNWA010000010">
    <property type="protein sequence ID" value="KAK3167854.1"/>
    <property type="molecule type" value="Genomic_DNA"/>
</dbReference>
<keyword evidence="9" id="KW-1185">Reference proteome</keyword>
<dbReference type="Proteomes" id="UP001276659">
    <property type="component" value="Unassembled WGS sequence"/>
</dbReference>
<feature type="transmembrane region" description="Helical" evidence="6">
    <location>
        <begin position="462"/>
        <end position="482"/>
    </location>
</feature>
<feature type="transmembrane region" description="Helical" evidence="6">
    <location>
        <begin position="178"/>
        <end position="202"/>
    </location>
</feature>
<organism evidence="8 9">
    <name type="scientific">Lepraria neglecta</name>
    <dbReference type="NCBI Taxonomy" id="209136"/>
    <lineage>
        <taxon>Eukaryota</taxon>
        <taxon>Fungi</taxon>
        <taxon>Dikarya</taxon>
        <taxon>Ascomycota</taxon>
        <taxon>Pezizomycotina</taxon>
        <taxon>Lecanoromycetes</taxon>
        <taxon>OSLEUM clade</taxon>
        <taxon>Lecanoromycetidae</taxon>
        <taxon>Lecanorales</taxon>
        <taxon>Lecanorineae</taxon>
        <taxon>Stereocaulaceae</taxon>
        <taxon>Lepraria</taxon>
    </lineage>
</organism>
<dbReference type="PANTHER" id="PTHR23502:SF68">
    <property type="entry name" value="MULTIDRUG TRANSPORTER, PUTATIVE (AFU_ORTHOLOGUE AFUA_3G01120)-RELATED"/>
    <property type="match status" value="1"/>
</dbReference>
<feature type="transmembrane region" description="Helical" evidence="6">
    <location>
        <begin position="394"/>
        <end position="415"/>
    </location>
</feature>
<protein>
    <recommendedName>
        <fullName evidence="7">Major facilitator superfamily (MFS) profile domain-containing protein</fullName>
    </recommendedName>
</protein>
<name>A0AAD9YXL2_9LECA</name>
<feature type="transmembrane region" description="Helical" evidence="6">
    <location>
        <begin position="369"/>
        <end position="388"/>
    </location>
</feature>
<evidence type="ECO:0000256" key="5">
    <source>
        <dbReference type="ARBA" id="ARBA00023136"/>
    </source>
</evidence>
<dbReference type="InterPro" id="IPR036259">
    <property type="entry name" value="MFS_trans_sf"/>
</dbReference>
<gene>
    <name evidence="8" type="ORF">OEA41_004300</name>
</gene>
<sequence>MSWYDEFDLFDAYSWGQIEDGNEVQDENVVDWDGPDDPANPLNWSAGRKWANIITFSTITMISTLASSMFAPGIPQVMSEFKSTNSLLSSFVVSVFILGYVFGPLIIGPCTELYGRLYVYHISHILFTIFTIGCAYAPSLSTLIIFRFLAGVTGSTPITIGGSSVADMFIPLERGRAMSVWSMGPLIGPVIGPIGGGFLTAAKGWRSVFWTLSILMASSTLISFFVFRESYAPTLLARKAAHLRLSTSNPLLKSKYEVATSVPRTTVLTRAIVRPMKMLLFSPIVLVLSAYMALVYGYLYLLFTNLTDVFQTIYHFPTSLVGLTYLGLGIGMVGGIAAYGSLSDKMTSSLASKAKGADGLPKPKPEHRLPPIFLGAASIPIGLLIYGWTAEQKVFWLVPILSTVFIGLGLILTFMPVMMYLVEAYGIYAASATAANTVFRSLGGTFLPLAGKPLYDALGQGWGNSLLAGLALMGLPVSWAIIKYGEAIRLRWHVKL</sequence>
<evidence type="ECO:0000256" key="6">
    <source>
        <dbReference type="SAM" id="Phobius"/>
    </source>
</evidence>
<dbReference type="FunFam" id="1.20.1250.20:FF:000011">
    <property type="entry name" value="MFS multidrug transporter, putative"/>
    <property type="match status" value="1"/>
</dbReference>